<organism evidence="1 2">
    <name type="scientific">Rhodocytophaga rosea</name>
    <dbReference type="NCBI Taxonomy" id="2704465"/>
    <lineage>
        <taxon>Bacteria</taxon>
        <taxon>Pseudomonadati</taxon>
        <taxon>Bacteroidota</taxon>
        <taxon>Cytophagia</taxon>
        <taxon>Cytophagales</taxon>
        <taxon>Rhodocytophagaceae</taxon>
        <taxon>Rhodocytophaga</taxon>
    </lineage>
</organism>
<name>A0A6C0GPI8_9BACT</name>
<dbReference type="KEGG" id="rhoz:GXP67_26640"/>
<dbReference type="AlphaFoldDB" id="A0A6C0GPI8"/>
<dbReference type="EMBL" id="CP048222">
    <property type="protein sequence ID" value="QHT69968.1"/>
    <property type="molecule type" value="Genomic_DNA"/>
</dbReference>
<dbReference type="Proteomes" id="UP000480178">
    <property type="component" value="Chromosome"/>
</dbReference>
<dbReference type="RefSeq" id="WP_162445951.1">
    <property type="nucleotide sequence ID" value="NZ_CP048222.1"/>
</dbReference>
<gene>
    <name evidence="1" type="ORF">GXP67_26640</name>
</gene>
<evidence type="ECO:0000313" key="1">
    <source>
        <dbReference type="EMBL" id="QHT69968.1"/>
    </source>
</evidence>
<protein>
    <submittedName>
        <fullName evidence="1">Uncharacterized protein</fullName>
    </submittedName>
</protein>
<evidence type="ECO:0000313" key="2">
    <source>
        <dbReference type="Proteomes" id="UP000480178"/>
    </source>
</evidence>
<proteinExistence type="predicted"/>
<keyword evidence="2" id="KW-1185">Reference proteome</keyword>
<accession>A0A6C0GPI8</accession>
<reference evidence="1 2" key="1">
    <citation type="submission" date="2020-01" db="EMBL/GenBank/DDBJ databases">
        <authorList>
            <person name="Kim M.K."/>
        </authorList>
    </citation>
    <scope>NUCLEOTIDE SEQUENCE [LARGE SCALE GENOMIC DNA]</scope>
    <source>
        <strain evidence="1 2">172606-1</strain>
    </source>
</reference>
<sequence length="83" mass="9502">MNKQETDRLDIVIVIFNSQLQDHTQLAHQIESLSQEVAPIGNACAYVPKIKKTQEILSLLEHHQVKFGLHQNNGSKKKEIEEK</sequence>